<dbReference type="AlphaFoldDB" id="A0A6P6Y971"/>
<dbReference type="RefSeq" id="XP_027201855.1">
    <property type="nucleotide sequence ID" value="XM_027346054.1"/>
</dbReference>
<sequence>MKKTLLKYRHFIYNIVKHIVEQHNTRQYRQRHLLDVLLFLYGLIRLLFPILMYLDSEQYPFYQYDYVSGYFWKYRKILNKFFLILIILFLLTGLVGLKIFYFTHVDTLSFQVSYDCIVYNTDQYGKKLEHVDRKLFLKQNKMRLFPYANLKSRTYTLLLLFVMEISNFLGHIFIGK</sequence>
<evidence type="ECO:0000313" key="3">
    <source>
        <dbReference type="RefSeq" id="XP_027201855.1"/>
    </source>
</evidence>
<feature type="transmembrane region" description="Helical" evidence="1">
    <location>
        <begin position="33"/>
        <end position="54"/>
    </location>
</feature>
<accession>A0A6P6Y971</accession>
<keyword evidence="1" id="KW-0812">Transmembrane</keyword>
<feature type="transmembrane region" description="Helical" evidence="1">
    <location>
        <begin position="155"/>
        <end position="174"/>
    </location>
</feature>
<reference evidence="3" key="1">
    <citation type="submission" date="2025-08" db="UniProtKB">
        <authorList>
            <consortium name="RefSeq"/>
        </authorList>
    </citation>
    <scope>IDENTIFICATION</scope>
    <source>
        <strain evidence="3">Airmid</strain>
    </source>
</reference>
<keyword evidence="2" id="KW-1185">Reference proteome</keyword>
<proteinExistence type="predicted"/>
<dbReference type="InParanoid" id="A0A6P6Y971"/>
<keyword evidence="1" id="KW-1133">Transmembrane helix</keyword>
<organism evidence="2 3">
    <name type="scientific">Dermatophagoides pteronyssinus</name>
    <name type="common">European house dust mite</name>
    <dbReference type="NCBI Taxonomy" id="6956"/>
    <lineage>
        <taxon>Eukaryota</taxon>
        <taxon>Metazoa</taxon>
        <taxon>Ecdysozoa</taxon>
        <taxon>Arthropoda</taxon>
        <taxon>Chelicerata</taxon>
        <taxon>Arachnida</taxon>
        <taxon>Acari</taxon>
        <taxon>Acariformes</taxon>
        <taxon>Sarcoptiformes</taxon>
        <taxon>Astigmata</taxon>
        <taxon>Psoroptidia</taxon>
        <taxon>Analgoidea</taxon>
        <taxon>Pyroglyphidae</taxon>
        <taxon>Dermatophagoidinae</taxon>
        <taxon>Dermatophagoides</taxon>
    </lineage>
</organism>
<dbReference type="KEGG" id="dpte:113795830"/>
<dbReference type="Proteomes" id="UP000515146">
    <property type="component" value="Unplaced"/>
</dbReference>
<evidence type="ECO:0000256" key="1">
    <source>
        <dbReference type="SAM" id="Phobius"/>
    </source>
</evidence>
<gene>
    <name evidence="3" type="primary">LOC113795830</name>
</gene>
<protein>
    <submittedName>
        <fullName evidence="3">Uncharacterized protein LOC113795830</fullName>
    </submittedName>
</protein>
<feature type="transmembrane region" description="Helical" evidence="1">
    <location>
        <begin position="81"/>
        <end position="101"/>
    </location>
</feature>
<keyword evidence="1" id="KW-0472">Membrane</keyword>
<name>A0A6P6Y971_DERPT</name>
<evidence type="ECO:0000313" key="2">
    <source>
        <dbReference type="Proteomes" id="UP000515146"/>
    </source>
</evidence>